<reference evidence="1" key="1">
    <citation type="journal article" date="2014" name="Front. Microbiol.">
        <title>High frequency of phylogenetically diverse reductive dehalogenase-homologous genes in deep subseafloor sedimentary metagenomes.</title>
        <authorList>
            <person name="Kawai M."/>
            <person name="Futagami T."/>
            <person name="Toyoda A."/>
            <person name="Takaki Y."/>
            <person name="Nishi S."/>
            <person name="Hori S."/>
            <person name="Arai W."/>
            <person name="Tsubouchi T."/>
            <person name="Morono Y."/>
            <person name="Uchiyama I."/>
            <person name="Ito T."/>
            <person name="Fujiyama A."/>
            <person name="Inagaki F."/>
            <person name="Takami H."/>
        </authorList>
    </citation>
    <scope>NUCLEOTIDE SEQUENCE</scope>
    <source>
        <strain evidence="1">Expedition CK06-06</strain>
    </source>
</reference>
<sequence length="273" mass="30643">SVPSIPFSNAGPYRIRSGVNDLLYISVDHGAPQFVQLLKGTIKATDLARDLQSRIPSLNFTVEKNRVVISGQEAMVGTAFSFPDPRWTDPTASLITTSRVLGAFNTLGIVPGRAVSGRELYPGWRVYKDETSVDERDRVIVFNRPLFNHDPIIQLNFVTFPSFCRRCQGARIEYDYRVVGDTYETVEDVDLLFQEVDKFLFTKIGSHWKWAWLGSNVTNRVGQKGSTGFISVDAAITMDITKAFGVYQNIKMQQNTRFPAQDVTDAEYPQSLG</sequence>
<feature type="non-terminal residue" evidence="1">
    <location>
        <position position="1"/>
    </location>
</feature>
<dbReference type="EMBL" id="BARS01011331">
    <property type="protein sequence ID" value="GAF88735.1"/>
    <property type="molecule type" value="Genomic_DNA"/>
</dbReference>
<accession>X0UJQ0</accession>
<evidence type="ECO:0000313" key="1">
    <source>
        <dbReference type="EMBL" id="GAF88735.1"/>
    </source>
</evidence>
<protein>
    <submittedName>
        <fullName evidence="1">Uncharacterized protein</fullName>
    </submittedName>
</protein>
<comment type="caution">
    <text evidence="1">The sequence shown here is derived from an EMBL/GenBank/DDBJ whole genome shotgun (WGS) entry which is preliminary data.</text>
</comment>
<proteinExistence type="predicted"/>
<feature type="non-terminal residue" evidence="1">
    <location>
        <position position="273"/>
    </location>
</feature>
<gene>
    <name evidence="1" type="ORF">S01H1_20650</name>
</gene>
<name>X0UJQ0_9ZZZZ</name>
<organism evidence="1">
    <name type="scientific">marine sediment metagenome</name>
    <dbReference type="NCBI Taxonomy" id="412755"/>
    <lineage>
        <taxon>unclassified sequences</taxon>
        <taxon>metagenomes</taxon>
        <taxon>ecological metagenomes</taxon>
    </lineage>
</organism>
<dbReference type="AlphaFoldDB" id="X0UJQ0"/>